<dbReference type="Proteomes" id="UP000220629">
    <property type="component" value="Unassembled WGS sequence"/>
</dbReference>
<comment type="caution">
    <text evidence="3">The sequence shown here is derived from an EMBL/GenBank/DDBJ whole genome shotgun (WGS) entry which is preliminary data.</text>
</comment>
<dbReference type="RefSeq" id="WP_096751475.1">
    <property type="nucleotide sequence ID" value="NZ_CADEPO010000003.1"/>
</dbReference>
<dbReference type="Pfam" id="PF12146">
    <property type="entry name" value="Hydrolase_4"/>
    <property type="match status" value="1"/>
</dbReference>
<dbReference type="AlphaFoldDB" id="A0A2A7SID9"/>
<feature type="chain" id="PRO_5012834558" evidence="1">
    <location>
        <begin position="21"/>
        <end position="271"/>
    </location>
</feature>
<dbReference type="SUPFAM" id="SSF53474">
    <property type="entry name" value="alpha/beta-Hydrolases"/>
    <property type="match status" value="1"/>
</dbReference>
<evidence type="ECO:0000256" key="1">
    <source>
        <dbReference type="SAM" id="SignalP"/>
    </source>
</evidence>
<keyword evidence="3" id="KW-0378">Hydrolase</keyword>
<dbReference type="EMBL" id="PDDY01000001">
    <property type="protein sequence ID" value="PEH43040.1"/>
    <property type="molecule type" value="Genomic_DNA"/>
</dbReference>
<evidence type="ECO:0000313" key="3">
    <source>
        <dbReference type="EMBL" id="PEH43040.1"/>
    </source>
</evidence>
<proteinExistence type="predicted"/>
<dbReference type="Gene3D" id="3.40.50.1820">
    <property type="entry name" value="alpha/beta hydrolase"/>
    <property type="match status" value="1"/>
</dbReference>
<reference evidence="4" key="1">
    <citation type="submission" date="2017-09" db="EMBL/GenBank/DDBJ databases">
        <title>FDA dAtabase for Regulatory Grade micrObial Sequences (FDA-ARGOS): Supporting development and validation of Infectious Disease Dx tests.</title>
        <authorList>
            <person name="Minogue T."/>
            <person name="Wolcott M."/>
            <person name="Wasieloski L."/>
            <person name="Aguilar W."/>
            <person name="Moore D."/>
            <person name="Tallon L."/>
            <person name="Sadzewicz L."/>
            <person name="Ott S."/>
            <person name="Zhao X."/>
            <person name="Nagaraj S."/>
            <person name="Vavikolanu K."/>
            <person name="Aluvathingal J."/>
            <person name="Nadendla S."/>
            <person name="Sichtig H."/>
        </authorList>
    </citation>
    <scope>NUCLEOTIDE SEQUENCE [LARGE SCALE GENOMIC DNA]</scope>
    <source>
        <strain evidence="4">FDAARGOS_390</strain>
    </source>
</reference>
<sequence>MSIKRILVSCLAIAAAAYLAAGAALYLLQDRMLLPATPPAVDPTSVSHPGERVEPWQVDGQYAGYLVTPERVAPRGSVIVYHGNEESAETKLPLAEIFVHAGYRVVIAEYPGHGRRAGARTMRAALGASRETLAATLARWPGAVWLVGESLGAGMAARVVQGSEDALAGVALITPWDTLASVAGEKYPMFPVRWMLHDGFDSIAALSAYRGPLVVIGSVRDTLIPVAHAERLARLHPGSRLMLLPEANHDDWFEAMTAPRWQQVLRWMGAA</sequence>
<evidence type="ECO:0000259" key="2">
    <source>
        <dbReference type="Pfam" id="PF12146"/>
    </source>
</evidence>
<dbReference type="InterPro" id="IPR029058">
    <property type="entry name" value="AB_hydrolase_fold"/>
</dbReference>
<dbReference type="GO" id="GO:0016787">
    <property type="term" value="F:hydrolase activity"/>
    <property type="evidence" value="ECO:0007669"/>
    <property type="project" value="UniProtKB-KW"/>
</dbReference>
<feature type="domain" description="Serine aminopeptidase S33" evidence="2">
    <location>
        <begin position="74"/>
        <end position="176"/>
    </location>
</feature>
<evidence type="ECO:0000313" key="4">
    <source>
        <dbReference type="Proteomes" id="UP000220629"/>
    </source>
</evidence>
<keyword evidence="1" id="KW-0732">Signal</keyword>
<protein>
    <submittedName>
        <fullName evidence="3">Alpha/beta hydrolase</fullName>
    </submittedName>
</protein>
<gene>
    <name evidence="3" type="ORF">CRM94_13290</name>
</gene>
<feature type="signal peptide" evidence="1">
    <location>
        <begin position="1"/>
        <end position="20"/>
    </location>
</feature>
<name>A0A2A7SID9_BURGA</name>
<dbReference type="InterPro" id="IPR022742">
    <property type="entry name" value="Hydrolase_4"/>
</dbReference>
<accession>A0A2A7SID9</accession>
<organism evidence="3 4">
    <name type="scientific">Burkholderia gladioli</name>
    <name type="common">Pseudomonas marginata</name>
    <name type="synonym">Phytomonas marginata</name>
    <dbReference type="NCBI Taxonomy" id="28095"/>
    <lineage>
        <taxon>Bacteria</taxon>
        <taxon>Pseudomonadati</taxon>
        <taxon>Pseudomonadota</taxon>
        <taxon>Betaproteobacteria</taxon>
        <taxon>Burkholderiales</taxon>
        <taxon>Burkholderiaceae</taxon>
        <taxon>Burkholderia</taxon>
    </lineage>
</organism>